<proteinExistence type="predicted"/>
<accession>A0A6B0XYX8</accession>
<evidence type="ECO:0000313" key="1">
    <source>
        <dbReference type="EMBL" id="MXY33405.1"/>
    </source>
</evidence>
<gene>
    <name evidence="1" type="ORF">F4Y60_04815</name>
</gene>
<protein>
    <submittedName>
        <fullName evidence="1">Uncharacterized protein</fullName>
    </submittedName>
</protein>
<name>A0A6B0XYX8_9RHOB</name>
<dbReference type="AlphaFoldDB" id="A0A6B0XYX8"/>
<dbReference type="EMBL" id="VXRY01000190">
    <property type="protein sequence ID" value="MXY33405.1"/>
    <property type="molecule type" value="Genomic_DNA"/>
</dbReference>
<comment type="caution">
    <text evidence="1">The sequence shown here is derived from an EMBL/GenBank/DDBJ whole genome shotgun (WGS) entry which is preliminary data.</text>
</comment>
<reference evidence="1" key="1">
    <citation type="submission" date="2019-09" db="EMBL/GenBank/DDBJ databases">
        <title>Characterisation of the sponge microbiome using genome-centric metagenomics.</title>
        <authorList>
            <person name="Engelberts J.P."/>
            <person name="Robbins S.J."/>
            <person name="De Goeij J.M."/>
            <person name="Aranda M."/>
            <person name="Bell S.C."/>
            <person name="Webster N.S."/>
        </authorList>
    </citation>
    <scope>NUCLEOTIDE SEQUENCE</scope>
    <source>
        <strain evidence="1">SB0664_bin_43</strain>
    </source>
</reference>
<sequence>MDLEVRGQQRQGIPDPPFVEAISMMTAKAVSRIWHLAASLGTCENGRGGCSPSLRQFPAEQGTNGNRSLE</sequence>
<organism evidence="1">
    <name type="scientific">Boseongicola sp. SB0664_bin_43</name>
    <dbReference type="NCBI Taxonomy" id="2604844"/>
    <lineage>
        <taxon>Bacteria</taxon>
        <taxon>Pseudomonadati</taxon>
        <taxon>Pseudomonadota</taxon>
        <taxon>Alphaproteobacteria</taxon>
        <taxon>Rhodobacterales</taxon>
        <taxon>Paracoccaceae</taxon>
        <taxon>Boseongicola</taxon>
    </lineage>
</organism>